<sequence length="356" mass="39869">MKVSLRALVVDDDPSWLELLSEILEEVGYHVDCAINLVQANDLLKKPYHLAIVDLSLDTYDHRNQDGLKVLEQIHRQYPDCATILLSGYATVEIAVSVIKDLGGYTCLRKEVFRRSEFRSLIAKLFEQITITEQLSATKFDSRRSKTEQSPISPNILVIEDDAGWRDLLEEILLDAGYSVRVCTGYGDAQGILRREHFSLVILDLNLAGNLPENPRLLKGEALEQLEGFRLLASARASGAQIIVISGLSSPNIIDKMFKRGKIFAYLEKHSFERRGFLQTVREALIMGGKSDDLSSLTEREREVLLLLAQGLTNREIAEALVISNNTVKRHLKSIFSKLNIHTRSAAVAKVAGLEK</sequence>
<protein>
    <submittedName>
        <fullName evidence="7">Two-component response regulator</fullName>
    </submittedName>
</protein>
<dbReference type="GO" id="GO:0003677">
    <property type="term" value="F:DNA binding"/>
    <property type="evidence" value="ECO:0007669"/>
    <property type="project" value="UniProtKB-KW"/>
</dbReference>
<keyword evidence="2" id="KW-0238">DNA-binding</keyword>
<dbReference type="InterPro" id="IPR016032">
    <property type="entry name" value="Sig_transdc_resp-reg_C-effctor"/>
</dbReference>
<keyword evidence="4" id="KW-0597">Phosphoprotein</keyword>
<feature type="domain" description="Response regulatory" evidence="6">
    <location>
        <begin position="6"/>
        <end position="125"/>
    </location>
</feature>
<dbReference type="RefSeq" id="WP_013560033.1">
    <property type="nucleotide sequence ID" value="NC_014960.1"/>
</dbReference>
<dbReference type="PANTHER" id="PTHR44688">
    <property type="entry name" value="DNA-BINDING TRANSCRIPTIONAL ACTIVATOR DEVR_DOSR"/>
    <property type="match status" value="1"/>
</dbReference>
<dbReference type="SUPFAM" id="SSF46894">
    <property type="entry name" value="C-terminal effector domain of the bipartite response regulators"/>
    <property type="match status" value="1"/>
</dbReference>
<dbReference type="Gene3D" id="1.10.10.10">
    <property type="entry name" value="Winged helix-like DNA-binding domain superfamily/Winged helix DNA-binding domain"/>
    <property type="match status" value="1"/>
</dbReference>
<dbReference type="PROSITE" id="PS50110">
    <property type="entry name" value="RESPONSE_REGULATORY"/>
    <property type="match status" value="2"/>
</dbReference>
<feature type="modified residue" description="4-aspartylphosphate" evidence="4">
    <location>
        <position position="204"/>
    </location>
</feature>
<dbReference type="CDD" id="cd00156">
    <property type="entry name" value="REC"/>
    <property type="match status" value="1"/>
</dbReference>
<dbReference type="PROSITE" id="PS00622">
    <property type="entry name" value="HTH_LUXR_1"/>
    <property type="match status" value="1"/>
</dbReference>
<evidence type="ECO:0000259" key="6">
    <source>
        <dbReference type="PROSITE" id="PS50110"/>
    </source>
</evidence>
<proteinExistence type="predicted"/>
<dbReference type="CDD" id="cd06170">
    <property type="entry name" value="LuxR_C_like"/>
    <property type="match status" value="1"/>
</dbReference>
<evidence type="ECO:0000256" key="3">
    <source>
        <dbReference type="ARBA" id="ARBA00023163"/>
    </source>
</evidence>
<keyword evidence="3" id="KW-0804">Transcription</keyword>
<dbReference type="STRING" id="926569.ANT_16270"/>
<feature type="domain" description="Response regulatory" evidence="6">
    <location>
        <begin position="155"/>
        <end position="284"/>
    </location>
</feature>
<dbReference type="Proteomes" id="UP000008922">
    <property type="component" value="Chromosome"/>
</dbReference>
<gene>
    <name evidence="7" type="ordered locus">ANT_16270</name>
</gene>
<dbReference type="InterPro" id="IPR011006">
    <property type="entry name" value="CheY-like_superfamily"/>
</dbReference>
<dbReference type="SUPFAM" id="SSF52172">
    <property type="entry name" value="CheY-like"/>
    <property type="match status" value="2"/>
</dbReference>
<keyword evidence="1" id="KW-0805">Transcription regulation</keyword>
<dbReference type="OrthoDB" id="158850at2"/>
<evidence type="ECO:0000256" key="4">
    <source>
        <dbReference type="PROSITE-ProRule" id="PRU00169"/>
    </source>
</evidence>
<feature type="modified residue" description="4-aspartylphosphate" evidence="4">
    <location>
        <position position="54"/>
    </location>
</feature>
<dbReference type="InterPro" id="IPR001789">
    <property type="entry name" value="Sig_transdc_resp-reg_receiver"/>
</dbReference>
<name>E8N5D9_ANATU</name>
<dbReference type="PANTHER" id="PTHR44688:SF16">
    <property type="entry name" value="DNA-BINDING TRANSCRIPTIONAL ACTIVATOR DEVR_DOSR"/>
    <property type="match status" value="1"/>
</dbReference>
<dbReference type="KEGG" id="atm:ANT_16270"/>
<evidence type="ECO:0000256" key="1">
    <source>
        <dbReference type="ARBA" id="ARBA00023015"/>
    </source>
</evidence>
<evidence type="ECO:0000256" key="2">
    <source>
        <dbReference type="ARBA" id="ARBA00023125"/>
    </source>
</evidence>
<accession>E8N5D9</accession>
<evidence type="ECO:0000259" key="5">
    <source>
        <dbReference type="PROSITE" id="PS50043"/>
    </source>
</evidence>
<organism evidence="7 8">
    <name type="scientific">Anaerolinea thermophila (strain DSM 14523 / JCM 11388 / NBRC 100420 / UNI-1)</name>
    <dbReference type="NCBI Taxonomy" id="926569"/>
    <lineage>
        <taxon>Bacteria</taxon>
        <taxon>Bacillati</taxon>
        <taxon>Chloroflexota</taxon>
        <taxon>Anaerolineae</taxon>
        <taxon>Anaerolineales</taxon>
        <taxon>Anaerolineaceae</taxon>
        <taxon>Anaerolinea</taxon>
    </lineage>
</organism>
<keyword evidence="8" id="KW-1185">Reference proteome</keyword>
<dbReference type="InterPro" id="IPR036388">
    <property type="entry name" value="WH-like_DNA-bd_sf"/>
</dbReference>
<dbReference type="HOGENOM" id="CLU_777656_0_0_0"/>
<dbReference type="InParanoid" id="E8N5D9"/>
<evidence type="ECO:0000313" key="8">
    <source>
        <dbReference type="Proteomes" id="UP000008922"/>
    </source>
</evidence>
<dbReference type="SMART" id="SM00421">
    <property type="entry name" value="HTH_LUXR"/>
    <property type="match status" value="1"/>
</dbReference>
<dbReference type="GO" id="GO:0006355">
    <property type="term" value="P:regulation of DNA-templated transcription"/>
    <property type="evidence" value="ECO:0007669"/>
    <property type="project" value="InterPro"/>
</dbReference>
<dbReference type="GO" id="GO:0000160">
    <property type="term" value="P:phosphorelay signal transduction system"/>
    <property type="evidence" value="ECO:0007669"/>
    <property type="project" value="InterPro"/>
</dbReference>
<feature type="domain" description="HTH luxR-type" evidence="5">
    <location>
        <begin position="290"/>
        <end position="355"/>
    </location>
</feature>
<evidence type="ECO:0000313" key="7">
    <source>
        <dbReference type="EMBL" id="BAJ63653.1"/>
    </source>
</evidence>
<dbReference type="AlphaFoldDB" id="E8N5D9"/>
<dbReference type="SMART" id="SM00448">
    <property type="entry name" value="REC"/>
    <property type="match status" value="2"/>
</dbReference>
<dbReference type="PROSITE" id="PS50043">
    <property type="entry name" value="HTH_LUXR_2"/>
    <property type="match status" value="1"/>
</dbReference>
<dbReference type="EMBL" id="AP012029">
    <property type="protein sequence ID" value="BAJ63653.1"/>
    <property type="molecule type" value="Genomic_DNA"/>
</dbReference>
<dbReference type="Gene3D" id="3.40.50.2300">
    <property type="match status" value="2"/>
</dbReference>
<dbReference type="Pfam" id="PF00072">
    <property type="entry name" value="Response_reg"/>
    <property type="match status" value="1"/>
</dbReference>
<dbReference type="InterPro" id="IPR000792">
    <property type="entry name" value="Tscrpt_reg_LuxR_C"/>
</dbReference>
<dbReference type="eggNOG" id="COG2204">
    <property type="taxonomic scope" value="Bacteria"/>
</dbReference>
<reference evidence="7 8" key="1">
    <citation type="submission" date="2010-12" db="EMBL/GenBank/DDBJ databases">
        <title>Whole genome sequence of Anaerolinea thermophila UNI-1.</title>
        <authorList>
            <person name="Narita-Yamada S."/>
            <person name="Kishi E."/>
            <person name="Watanabe Y."/>
            <person name="Takasaki K."/>
            <person name="Ankai A."/>
            <person name="Oguchi A."/>
            <person name="Fukui S."/>
            <person name="Takahashi M."/>
            <person name="Yashiro I."/>
            <person name="Hosoyama A."/>
            <person name="Sekiguchi Y."/>
            <person name="Hanada S."/>
            <person name="Fujita N."/>
        </authorList>
    </citation>
    <scope>NUCLEOTIDE SEQUENCE [LARGE SCALE GENOMIC DNA]</scope>
    <source>
        <strain evidence="8">DSM 14523 / JCM 11388 / NBRC 100420 / UNI-1</strain>
    </source>
</reference>
<dbReference type="Pfam" id="PF00196">
    <property type="entry name" value="GerE"/>
    <property type="match status" value="1"/>
</dbReference>
<dbReference type="eggNOG" id="COG2197">
    <property type="taxonomic scope" value="Bacteria"/>
</dbReference>
<dbReference type="PRINTS" id="PR00038">
    <property type="entry name" value="HTHLUXR"/>
</dbReference>